<feature type="domain" description="Major facilitator superfamily (MFS) profile" evidence="6">
    <location>
        <begin position="9"/>
        <end position="394"/>
    </location>
</feature>
<feature type="transmembrane region" description="Helical" evidence="5">
    <location>
        <begin position="340"/>
        <end position="364"/>
    </location>
</feature>
<organism evidence="7 8">
    <name type="scientific">Hephaestia caeni</name>
    <dbReference type="NCBI Taxonomy" id="645617"/>
    <lineage>
        <taxon>Bacteria</taxon>
        <taxon>Pseudomonadati</taxon>
        <taxon>Pseudomonadota</taxon>
        <taxon>Alphaproteobacteria</taxon>
        <taxon>Sphingomonadales</taxon>
        <taxon>Sphingomonadaceae</taxon>
        <taxon>Hephaestia</taxon>
    </lineage>
</organism>
<feature type="transmembrane region" description="Helical" evidence="5">
    <location>
        <begin position="214"/>
        <end position="234"/>
    </location>
</feature>
<dbReference type="GO" id="GO:0046943">
    <property type="term" value="F:carboxylic acid transmembrane transporter activity"/>
    <property type="evidence" value="ECO:0007669"/>
    <property type="project" value="TreeGrafter"/>
</dbReference>
<reference evidence="7 8" key="1">
    <citation type="submission" date="2018-08" db="EMBL/GenBank/DDBJ databases">
        <title>Genomic Encyclopedia of Type Strains, Phase IV (KMG-IV): sequencing the most valuable type-strain genomes for metagenomic binning, comparative biology and taxonomic classification.</title>
        <authorList>
            <person name="Goeker M."/>
        </authorList>
    </citation>
    <scope>NUCLEOTIDE SEQUENCE [LARGE SCALE GENOMIC DNA]</scope>
    <source>
        <strain evidence="7 8">DSM 25527</strain>
    </source>
</reference>
<dbReference type="EMBL" id="QXDC01000004">
    <property type="protein sequence ID" value="RIA37941.1"/>
    <property type="molecule type" value="Genomic_DNA"/>
</dbReference>
<sequence>MTSLHTRRTLLLCFLAAALEGADIVSMGLAAPMVAQEMAFSAELLSYVLTAAIVGLMIGAAIGGRLGDRWGRKRVLVISFTLLGIFSLATMLAYDVVSFVLIRLLCGLGLGAAFPNLIAIAAEAAPASRRATGVGLMFSGTPIGGTLLALFVASQSSMDWRAIFLIGGTLPIAIVPLLTVLLPESEEFRSARASGAGDADVIPAREALFGGGRLIATLLLWVSYAFTQVVVYLLNNWLPTLMVEKGFSPQQAGLISAFENGAAAVGCIALTAIADRGFLGRVLAVTYAAIAFSLWALGVIDGLTATIGAGIIVGFFAIGGQIVLYGMAPSVYPTLSRSTGVGAAVAFGRMGAIAGPLMAGHLLAIGFSPATVLIAAIPCVILAGTCALLLVTTRMASRLDENSAAGL</sequence>
<keyword evidence="8" id="KW-1185">Reference proteome</keyword>
<comment type="subcellular location">
    <subcellularLocation>
        <location evidence="1">Membrane</location>
        <topology evidence="1">Multi-pass membrane protein</topology>
    </subcellularLocation>
</comment>
<feature type="transmembrane region" description="Helical" evidence="5">
    <location>
        <begin position="160"/>
        <end position="182"/>
    </location>
</feature>
<accession>A0A397NX15</accession>
<feature type="transmembrane region" description="Helical" evidence="5">
    <location>
        <begin position="281"/>
        <end position="300"/>
    </location>
</feature>
<dbReference type="SUPFAM" id="SSF103473">
    <property type="entry name" value="MFS general substrate transporter"/>
    <property type="match status" value="1"/>
</dbReference>
<dbReference type="GO" id="GO:0005886">
    <property type="term" value="C:plasma membrane"/>
    <property type="evidence" value="ECO:0007669"/>
    <property type="project" value="TreeGrafter"/>
</dbReference>
<dbReference type="PANTHER" id="PTHR23508:SF10">
    <property type="entry name" value="CARBOXYLIC ACID TRANSPORTER PROTEIN HOMOLOG"/>
    <property type="match status" value="1"/>
</dbReference>
<dbReference type="InterPro" id="IPR020846">
    <property type="entry name" value="MFS_dom"/>
</dbReference>
<name>A0A397NX15_9SPHN</name>
<evidence type="ECO:0000256" key="2">
    <source>
        <dbReference type="ARBA" id="ARBA00022692"/>
    </source>
</evidence>
<feature type="transmembrane region" description="Helical" evidence="5">
    <location>
        <begin position="254"/>
        <end position="274"/>
    </location>
</feature>
<evidence type="ECO:0000256" key="3">
    <source>
        <dbReference type="ARBA" id="ARBA00022989"/>
    </source>
</evidence>
<keyword evidence="4 5" id="KW-0472">Membrane</keyword>
<dbReference type="Proteomes" id="UP000266568">
    <property type="component" value="Unassembled WGS sequence"/>
</dbReference>
<dbReference type="PANTHER" id="PTHR23508">
    <property type="entry name" value="CARBOXYLIC ACID TRANSPORTER PROTEIN HOMOLOG"/>
    <property type="match status" value="1"/>
</dbReference>
<feature type="transmembrane region" description="Helical" evidence="5">
    <location>
        <begin position="370"/>
        <end position="391"/>
    </location>
</feature>
<dbReference type="RefSeq" id="WP_119037177.1">
    <property type="nucleotide sequence ID" value="NZ_QXDC01000004.1"/>
</dbReference>
<dbReference type="Pfam" id="PF07690">
    <property type="entry name" value="MFS_1"/>
    <property type="match status" value="1"/>
</dbReference>
<gene>
    <name evidence="7" type="ORF">DFR49_3831</name>
</gene>
<protein>
    <submittedName>
        <fullName evidence="7">AAHS family 3-hydroxyphenylpropionic acid transporter</fullName>
    </submittedName>
</protein>
<evidence type="ECO:0000256" key="4">
    <source>
        <dbReference type="ARBA" id="ARBA00023136"/>
    </source>
</evidence>
<dbReference type="PROSITE" id="PS50850">
    <property type="entry name" value="MFS"/>
    <property type="match status" value="1"/>
</dbReference>
<dbReference type="OrthoDB" id="9800416at2"/>
<evidence type="ECO:0000256" key="5">
    <source>
        <dbReference type="SAM" id="Phobius"/>
    </source>
</evidence>
<dbReference type="PROSITE" id="PS00217">
    <property type="entry name" value="SUGAR_TRANSPORT_2"/>
    <property type="match status" value="1"/>
</dbReference>
<dbReference type="Gene3D" id="1.20.1250.20">
    <property type="entry name" value="MFS general substrate transporter like domains"/>
    <property type="match status" value="2"/>
</dbReference>
<proteinExistence type="predicted"/>
<feature type="transmembrane region" description="Helical" evidence="5">
    <location>
        <begin position="46"/>
        <end position="63"/>
    </location>
</feature>
<dbReference type="InterPro" id="IPR005829">
    <property type="entry name" value="Sugar_transporter_CS"/>
</dbReference>
<dbReference type="InterPro" id="IPR011701">
    <property type="entry name" value="MFS"/>
</dbReference>
<comment type="caution">
    <text evidence="7">The sequence shown here is derived from an EMBL/GenBank/DDBJ whole genome shotgun (WGS) entry which is preliminary data.</text>
</comment>
<evidence type="ECO:0000313" key="7">
    <source>
        <dbReference type="EMBL" id="RIA37941.1"/>
    </source>
</evidence>
<dbReference type="AlphaFoldDB" id="A0A397NX15"/>
<feature type="transmembrane region" description="Helical" evidence="5">
    <location>
        <begin position="134"/>
        <end position="154"/>
    </location>
</feature>
<feature type="transmembrane region" description="Helical" evidence="5">
    <location>
        <begin position="100"/>
        <end position="122"/>
    </location>
</feature>
<evidence type="ECO:0000259" key="6">
    <source>
        <dbReference type="PROSITE" id="PS50850"/>
    </source>
</evidence>
<evidence type="ECO:0000313" key="8">
    <source>
        <dbReference type="Proteomes" id="UP000266568"/>
    </source>
</evidence>
<keyword evidence="3 5" id="KW-1133">Transmembrane helix</keyword>
<keyword evidence="2 5" id="KW-0812">Transmembrane</keyword>
<feature type="transmembrane region" description="Helical" evidence="5">
    <location>
        <begin position="306"/>
        <end position="328"/>
    </location>
</feature>
<dbReference type="InterPro" id="IPR036259">
    <property type="entry name" value="MFS_trans_sf"/>
</dbReference>
<evidence type="ECO:0000256" key="1">
    <source>
        <dbReference type="ARBA" id="ARBA00004141"/>
    </source>
</evidence>
<feature type="transmembrane region" description="Helical" evidence="5">
    <location>
        <begin position="75"/>
        <end position="94"/>
    </location>
</feature>